<reference evidence="4 5" key="1">
    <citation type="journal article" date="2016" name="Nat. Commun.">
        <title>Extremotolerant tardigrade genome and improved radiotolerance of human cultured cells by tardigrade-unique protein.</title>
        <authorList>
            <person name="Hashimoto T."/>
            <person name="Horikawa D.D."/>
            <person name="Saito Y."/>
            <person name="Kuwahara H."/>
            <person name="Kozuka-Hata H."/>
            <person name="Shin-I T."/>
            <person name="Minakuchi Y."/>
            <person name="Ohishi K."/>
            <person name="Motoyama A."/>
            <person name="Aizu T."/>
            <person name="Enomoto A."/>
            <person name="Kondo K."/>
            <person name="Tanaka S."/>
            <person name="Hara Y."/>
            <person name="Koshikawa S."/>
            <person name="Sagara H."/>
            <person name="Miura T."/>
            <person name="Yokobori S."/>
            <person name="Miyagawa K."/>
            <person name="Suzuki Y."/>
            <person name="Kubo T."/>
            <person name="Oyama M."/>
            <person name="Kohara Y."/>
            <person name="Fujiyama A."/>
            <person name="Arakawa K."/>
            <person name="Katayama T."/>
            <person name="Toyoda A."/>
            <person name="Kunieda T."/>
        </authorList>
    </citation>
    <scope>NUCLEOTIDE SEQUENCE [LARGE SCALE GENOMIC DNA]</scope>
    <source>
        <strain evidence="4 5">YOKOZUNA-1</strain>
    </source>
</reference>
<gene>
    <name evidence="4" type="primary">RvY_02379-1</name>
    <name evidence="4" type="synonym">RvY_02379.1</name>
    <name evidence="4" type="ORF">RvY_02379</name>
</gene>
<protein>
    <recommendedName>
        <fullName evidence="3">Rho-GAP domain-containing protein</fullName>
    </recommendedName>
</protein>
<dbReference type="GO" id="GO:0005096">
    <property type="term" value="F:GTPase activator activity"/>
    <property type="evidence" value="ECO:0007669"/>
    <property type="project" value="UniProtKB-KW"/>
</dbReference>
<feature type="compositionally biased region" description="Basic and acidic residues" evidence="2">
    <location>
        <begin position="714"/>
        <end position="724"/>
    </location>
</feature>
<feature type="region of interest" description="Disordered" evidence="2">
    <location>
        <begin position="93"/>
        <end position="125"/>
    </location>
</feature>
<evidence type="ECO:0000256" key="1">
    <source>
        <dbReference type="ARBA" id="ARBA00022468"/>
    </source>
</evidence>
<evidence type="ECO:0000256" key="2">
    <source>
        <dbReference type="SAM" id="MobiDB-lite"/>
    </source>
</evidence>
<dbReference type="PROSITE" id="PS50238">
    <property type="entry name" value="RHOGAP"/>
    <property type="match status" value="1"/>
</dbReference>
<dbReference type="GO" id="GO:0051056">
    <property type="term" value="P:regulation of small GTPase mediated signal transduction"/>
    <property type="evidence" value="ECO:0007669"/>
    <property type="project" value="TreeGrafter"/>
</dbReference>
<evidence type="ECO:0000313" key="5">
    <source>
        <dbReference type="Proteomes" id="UP000186922"/>
    </source>
</evidence>
<dbReference type="InterPro" id="IPR057323">
    <property type="entry name" value="RHG40/28/18_ubiquitin"/>
</dbReference>
<dbReference type="InterPro" id="IPR008936">
    <property type="entry name" value="Rho_GTPase_activation_prot"/>
</dbReference>
<dbReference type="InterPro" id="IPR000198">
    <property type="entry name" value="RhoGAP_dom"/>
</dbReference>
<keyword evidence="1" id="KW-0343">GTPase activation</keyword>
<organism evidence="4 5">
    <name type="scientific">Ramazzottius varieornatus</name>
    <name type="common">Water bear</name>
    <name type="synonym">Tardigrade</name>
    <dbReference type="NCBI Taxonomy" id="947166"/>
    <lineage>
        <taxon>Eukaryota</taxon>
        <taxon>Metazoa</taxon>
        <taxon>Ecdysozoa</taxon>
        <taxon>Tardigrada</taxon>
        <taxon>Eutardigrada</taxon>
        <taxon>Parachela</taxon>
        <taxon>Hypsibioidea</taxon>
        <taxon>Ramazzottiidae</taxon>
        <taxon>Ramazzottius</taxon>
    </lineage>
</organism>
<dbReference type="GO" id="GO:0007165">
    <property type="term" value="P:signal transduction"/>
    <property type="evidence" value="ECO:0007669"/>
    <property type="project" value="InterPro"/>
</dbReference>
<dbReference type="Pfam" id="PF00620">
    <property type="entry name" value="RhoGAP"/>
    <property type="match status" value="1"/>
</dbReference>
<dbReference type="GO" id="GO:0030833">
    <property type="term" value="P:regulation of actin filament polymerization"/>
    <property type="evidence" value="ECO:0007669"/>
    <property type="project" value="TreeGrafter"/>
</dbReference>
<dbReference type="GO" id="GO:0005737">
    <property type="term" value="C:cytoplasm"/>
    <property type="evidence" value="ECO:0007669"/>
    <property type="project" value="TreeGrafter"/>
</dbReference>
<feature type="compositionally biased region" description="Basic and acidic residues" evidence="2">
    <location>
        <begin position="260"/>
        <end position="285"/>
    </location>
</feature>
<dbReference type="SUPFAM" id="SSF48350">
    <property type="entry name" value="GTPase activation domain, GAP"/>
    <property type="match status" value="1"/>
</dbReference>
<evidence type="ECO:0000313" key="4">
    <source>
        <dbReference type="EMBL" id="GAU89880.1"/>
    </source>
</evidence>
<feature type="region of interest" description="Disordered" evidence="2">
    <location>
        <begin position="201"/>
        <end position="292"/>
    </location>
</feature>
<keyword evidence="5" id="KW-1185">Reference proteome</keyword>
<feature type="domain" description="Rho-GAP" evidence="3">
    <location>
        <begin position="513"/>
        <end position="748"/>
    </location>
</feature>
<dbReference type="PANTHER" id="PTHR14963">
    <property type="entry name" value="RHO GTPASE ACTIVATING PROTEIN 18,19-RELATED"/>
    <property type="match status" value="1"/>
</dbReference>
<dbReference type="Proteomes" id="UP000186922">
    <property type="component" value="Unassembled WGS sequence"/>
</dbReference>
<name>A0A1D1UMV4_RAMVA</name>
<dbReference type="SMART" id="SM00324">
    <property type="entry name" value="RhoGAP"/>
    <property type="match status" value="1"/>
</dbReference>
<comment type="caution">
    <text evidence="4">The sequence shown here is derived from an EMBL/GenBank/DDBJ whole genome shotgun (WGS) entry which is preliminary data.</text>
</comment>
<dbReference type="OrthoDB" id="27680at2759"/>
<dbReference type="Pfam" id="PF25442">
    <property type="entry name" value="Ubiquitin_RHG40_C"/>
    <property type="match status" value="1"/>
</dbReference>
<accession>A0A1D1UMV4</accession>
<proteinExistence type="predicted"/>
<dbReference type="Gene3D" id="1.10.555.10">
    <property type="entry name" value="Rho GTPase activation protein"/>
    <property type="match status" value="1"/>
</dbReference>
<feature type="region of interest" description="Disordered" evidence="2">
    <location>
        <begin position="868"/>
        <end position="887"/>
    </location>
</feature>
<dbReference type="AlphaFoldDB" id="A0A1D1UMV4"/>
<sequence length="978" mass="108990">MADDTALVMDFQHMSTTYHNLTSHFHSMDLITSSKGFGGDRVINSSMKNEVHCSGKYFQPQRYHRRPNSFDSLNSSSSDYDTKDWNIMDSKKSLDSLNTSPDYPRKDGGHEGVGGSESLRDSPDCDEELLYDREDDDEKDEAVSVTTQQELEWFKLAGLDSLLANILDSSASIEETSRNAQIRQTLTKSQTDTIKRRLAQLQNSMSKTAGQKLQLEGPTRSSTSTDDDNILETSQRKGSFSLSVQQNGRKSARTSPNSWRDVRDIFGGVTERRSSSSSTESHDGKSSTLFDTVDASNVGSSLRAKPHPRPAARQAYCLTQPAITPKKAKGPPHRWLAPLVGQDAADVVGQDADTGVRILKINYKSDYDSLAEQEPPPPMPVWPKSPTIQVNSRKVSDTPFTEDIQLEFAYRMHPAGSAAPDWPNMVVKKIPSGICHVDDLLWDGDERSVKQLALLELTRIFDERNLTIQKRRLKPKKKIKNSPDMGVFGSSLERLVVLDNNRRGSDVLMNNSRNLVDNVPIVFQQMLSYLEECGGIYEEGVLRICGETNRMRRLRAELDAFYSPGIPVLHSDDPYTPTDETQWFRRIFQSVSVHDIACMAKQFLRELPQPLLTNELVDAFAQVADISDRLTQIEALNLLVLQLPSAECATLMALLRMLKKIVDAEKTNKMSSSNVAMIITPNLFHPAVASSSPSQPRPPRNLPFVSSDRSSTSDSRKENTDEASKQFNLMGKLSEVTRTMIVYWDLLFTVPPSFLRQVRLATAAVQRSDSFKAAKKEKRIRRLDPRRIKASKPKPDTSSLKLPDTESKFFQQSFPPGDSTQVIRVRLGRRYSLEVDQQHHHKVSTAIQITPALTAGDVVSKFCTSASSSLTSSPEVSTSSDVLNLSGSSGVSCSDKSSSSSHEDLLTIDGVTKGFQTLDVRDSTRESEPEVSLMTHFLVEQGGNIGMRKLDHSTFMIAACQENPNACWVVRYFPRAAT</sequence>
<evidence type="ECO:0000259" key="3">
    <source>
        <dbReference type="PROSITE" id="PS50238"/>
    </source>
</evidence>
<dbReference type="PANTHER" id="PTHR14963:SF1">
    <property type="entry name" value="RHO GTPASE-ACTIVATING PROTEIN CONUNDRUM"/>
    <property type="match status" value="1"/>
</dbReference>
<dbReference type="EMBL" id="BDGG01000001">
    <property type="protein sequence ID" value="GAU89880.1"/>
    <property type="molecule type" value="Genomic_DNA"/>
</dbReference>
<feature type="compositionally biased region" description="Polar residues" evidence="2">
    <location>
        <begin position="201"/>
        <end position="211"/>
    </location>
</feature>
<feature type="region of interest" description="Disordered" evidence="2">
    <location>
        <begin position="688"/>
        <end position="724"/>
    </location>
</feature>
<feature type="compositionally biased region" description="Polar residues" evidence="2">
    <location>
        <begin position="231"/>
        <end position="258"/>
    </location>
</feature>
<dbReference type="STRING" id="947166.A0A1D1UMV4"/>